<dbReference type="RefSeq" id="WP_284241789.1">
    <property type="nucleotide sequence ID" value="NZ_BSSQ01000024.1"/>
</dbReference>
<protein>
    <recommendedName>
        <fullName evidence="3">CBM-cenC domain-containing protein</fullName>
    </recommendedName>
</protein>
<sequence length="160" mass="16647">MSIINYVTNSGFESGTTGWATSGTVSLNTTYSNTGTNSVQIAGGTSGSYIYKLVSVPDSNSFELMVALSKNGSGLGPSVIIGVFYFTPSLVFTNTGLVATIPSRLPDGTANNWKTAYFNVDPAFSGGTIAQIFIMTSSLANSVDLFVDDVQLLNAALDLG</sequence>
<organism evidence="1 2">
    <name type="scientific">Paenibacillus glycanilyticus</name>
    <dbReference type="NCBI Taxonomy" id="126569"/>
    <lineage>
        <taxon>Bacteria</taxon>
        <taxon>Bacillati</taxon>
        <taxon>Bacillota</taxon>
        <taxon>Bacilli</taxon>
        <taxon>Bacillales</taxon>
        <taxon>Paenibacillaceae</taxon>
        <taxon>Paenibacillus</taxon>
    </lineage>
</organism>
<reference evidence="1 2" key="1">
    <citation type="submission" date="2023-03" db="EMBL/GenBank/DDBJ databases">
        <title>Draft genome sequence of the bacteria which degrade cell wall of Tricholomamatutake.</title>
        <authorList>
            <person name="Konishi Y."/>
            <person name="Fukuta Y."/>
            <person name="Shirasaka N."/>
        </authorList>
    </citation>
    <scope>NUCLEOTIDE SEQUENCE [LARGE SCALE GENOMIC DNA]</scope>
    <source>
        <strain evidence="2">mu1</strain>
    </source>
</reference>
<dbReference type="NCBIfam" id="NF033675">
    <property type="entry name" value="NTTRR-F1"/>
    <property type="match status" value="1"/>
</dbReference>
<dbReference type="EMBL" id="BSSQ01000024">
    <property type="protein sequence ID" value="GLX70976.1"/>
    <property type="molecule type" value="Genomic_DNA"/>
</dbReference>
<keyword evidence="2" id="KW-1185">Reference proteome</keyword>
<evidence type="ECO:0000313" key="2">
    <source>
        <dbReference type="Proteomes" id="UP001157114"/>
    </source>
</evidence>
<accession>A0ABQ6GNP9</accession>
<proteinExistence type="predicted"/>
<name>A0ABQ6GNP9_9BACL</name>
<comment type="caution">
    <text evidence="1">The sequence shown here is derived from an EMBL/GenBank/DDBJ whole genome shotgun (WGS) entry which is preliminary data.</text>
</comment>
<gene>
    <name evidence="1" type="ORF">MU1_53240</name>
</gene>
<dbReference type="Gene3D" id="2.60.120.260">
    <property type="entry name" value="Galactose-binding domain-like"/>
    <property type="match status" value="1"/>
</dbReference>
<dbReference type="Proteomes" id="UP001157114">
    <property type="component" value="Unassembled WGS sequence"/>
</dbReference>
<evidence type="ECO:0008006" key="3">
    <source>
        <dbReference type="Google" id="ProtNLM"/>
    </source>
</evidence>
<evidence type="ECO:0000313" key="1">
    <source>
        <dbReference type="EMBL" id="GLX70976.1"/>
    </source>
</evidence>